<dbReference type="EMBL" id="CACVKT020009175">
    <property type="protein sequence ID" value="CAC5420836.1"/>
    <property type="molecule type" value="Genomic_DNA"/>
</dbReference>
<dbReference type="InterPro" id="IPR027417">
    <property type="entry name" value="P-loop_NTPase"/>
</dbReference>
<dbReference type="SMART" id="SM00409">
    <property type="entry name" value="IG"/>
    <property type="match status" value="2"/>
</dbReference>
<feature type="domain" description="Ig-like" evidence="11">
    <location>
        <begin position="209"/>
        <end position="270"/>
    </location>
</feature>
<dbReference type="AlphaFoldDB" id="A0A6J8ELS7"/>
<evidence type="ECO:0000313" key="13">
    <source>
        <dbReference type="Proteomes" id="UP000507470"/>
    </source>
</evidence>
<dbReference type="InterPro" id="IPR003599">
    <property type="entry name" value="Ig_sub"/>
</dbReference>
<evidence type="ECO:0000259" key="11">
    <source>
        <dbReference type="PROSITE" id="PS50835"/>
    </source>
</evidence>
<proteinExistence type="inferred from homology"/>
<dbReference type="InterPro" id="IPR036179">
    <property type="entry name" value="Ig-like_dom_sf"/>
</dbReference>
<dbReference type="PROSITE" id="PS50835">
    <property type="entry name" value="IG_LIKE"/>
    <property type="match status" value="2"/>
</dbReference>
<evidence type="ECO:0000256" key="7">
    <source>
        <dbReference type="ARBA" id="ARBA00023180"/>
    </source>
</evidence>
<keyword evidence="9" id="KW-0812">Transmembrane</keyword>
<dbReference type="InterPro" id="IPR013783">
    <property type="entry name" value="Ig-like_fold"/>
</dbReference>
<dbReference type="Pfam" id="PF07679">
    <property type="entry name" value="I-set"/>
    <property type="match status" value="2"/>
</dbReference>
<evidence type="ECO:0000256" key="1">
    <source>
        <dbReference type="ARBA" id="ARBA00004479"/>
    </source>
</evidence>
<dbReference type="InterPro" id="IPR007110">
    <property type="entry name" value="Ig-like_dom"/>
</dbReference>
<dbReference type="GO" id="GO:0016787">
    <property type="term" value="F:hydrolase activity"/>
    <property type="evidence" value="ECO:0007669"/>
    <property type="project" value="UniProtKB-KW"/>
</dbReference>
<dbReference type="OrthoDB" id="6134442at2759"/>
<dbReference type="GO" id="GO:0005886">
    <property type="term" value="C:plasma membrane"/>
    <property type="evidence" value="ECO:0007669"/>
    <property type="project" value="TreeGrafter"/>
</dbReference>
<dbReference type="Gene3D" id="3.40.50.10140">
    <property type="entry name" value="Toll/interleukin-1 receptor homology (TIR) domain"/>
    <property type="match status" value="1"/>
</dbReference>
<dbReference type="InterPro" id="IPR035897">
    <property type="entry name" value="Toll_tir_struct_dom_sf"/>
</dbReference>
<keyword evidence="8" id="KW-0393">Immunoglobulin domain</keyword>
<keyword evidence="5 9" id="KW-0472">Membrane</keyword>
<keyword evidence="3" id="KW-0378">Hydrolase</keyword>
<dbReference type="InterPro" id="IPR013098">
    <property type="entry name" value="Ig_I-set"/>
</dbReference>
<dbReference type="GO" id="GO:0050839">
    <property type="term" value="F:cell adhesion molecule binding"/>
    <property type="evidence" value="ECO:0007669"/>
    <property type="project" value="TreeGrafter"/>
</dbReference>
<dbReference type="GO" id="GO:0098609">
    <property type="term" value="P:cell-cell adhesion"/>
    <property type="evidence" value="ECO:0007669"/>
    <property type="project" value="TreeGrafter"/>
</dbReference>
<dbReference type="GO" id="GO:0007165">
    <property type="term" value="P:signal transduction"/>
    <property type="evidence" value="ECO:0007669"/>
    <property type="project" value="InterPro"/>
</dbReference>
<organism evidence="12 13">
    <name type="scientific">Mytilus coruscus</name>
    <name type="common">Sea mussel</name>
    <dbReference type="NCBI Taxonomy" id="42192"/>
    <lineage>
        <taxon>Eukaryota</taxon>
        <taxon>Metazoa</taxon>
        <taxon>Spiralia</taxon>
        <taxon>Lophotrochozoa</taxon>
        <taxon>Mollusca</taxon>
        <taxon>Bivalvia</taxon>
        <taxon>Autobranchia</taxon>
        <taxon>Pteriomorphia</taxon>
        <taxon>Mytilida</taxon>
        <taxon>Mytiloidea</taxon>
        <taxon>Mytilidae</taxon>
        <taxon>Mytilinae</taxon>
        <taxon>Mytilus</taxon>
    </lineage>
</organism>
<keyword evidence="6" id="KW-1015">Disulfide bond</keyword>
<evidence type="ECO:0000256" key="9">
    <source>
        <dbReference type="SAM" id="Phobius"/>
    </source>
</evidence>
<dbReference type="Proteomes" id="UP000507470">
    <property type="component" value="Unassembled WGS sequence"/>
</dbReference>
<evidence type="ECO:0000256" key="6">
    <source>
        <dbReference type="ARBA" id="ARBA00023157"/>
    </source>
</evidence>
<reference evidence="12 13" key="1">
    <citation type="submission" date="2020-06" db="EMBL/GenBank/DDBJ databases">
        <authorList>
            <person name="Li R."/>
            <person name="Bekaert M."/>
        </authorList>
    </citation>
    <scope>NUCLEOTIDE SEQUENCE [LARGE SCALE GENOMIC DNA]</scope>
    <source>
        <strain evidence="13">wild</strain>
    </source>
</reference>
<evidence type="ECO:0000256" key="5">
    <source>
        <dbReference type="ARBA" id="ARBA00023136"/>
    </source>
</evidence>
<dbReference type="SMART" id="SM00408">
    <property type="entry name" value="IGc2"/>
    <property type="match status" value="2"/>
</dbReference>
<dbReference type="SUPFAM" id="SSF52200">
    <property type="entry name" value="Toll/Interleukin receptor TIR domain"/>
    <property type="match status" value="1"/>
</dbReference>
<evidence type="ECO:0000313" key="12">
    <source>
        <dbReference type="EMBL" id="CAC5420836.1"/>
    </source>
</evidence>
<dbReference type="InterPro" id="IPR051275">
    <property type="entry name" value="Cell_adhesion_signaling"/>
</dbReference>
<dbReference type="InterPro" id="IPR000157">
    <property type="entry name" value="TIR_dom"/>
</dbReference>
<feature type="domain" description="Ig-like" evidence="11">
    <location>
        <begin position="916"/>
        <end position="1013"/>
    </location>
</feature>
<keyword evidence="13" id="KW-1185">Reference proteome</keyword>
<evidence type="ECO:0000256" key="4">
    <source>
        <dbReference type="ARBA" id="ARBA00023027"/>
    </source>
</evidence>
<dbReference type="InterPro" id="IPR003598">
    <property type="entry name" value="Ig_sub2"/>
</dbReference>
<evidence type="ECO:0000259" key="10">
    <source>
        <dbReference type="PROSITE" id="PS50104"/>
    </source>
</evidence>
<dbReference type="PROSITE" id="PS50104">
    <property type="entry name" value="TIR"/>
    <property type="match status" value="1"/>
</dbReference>
<keyword evidence="7" id="KW-0325">Glycoprotein</keyword>
<dbReference type="PANTHER" id="PTHR11640">
    <property type="entry name" value="NEPHRIN"/>
    <property type="match status" value="1"/>
</dbReference>
<dbReference type="Gene3D" id="2.60.40.10">
    <property type="entry name" value="Immunoglobulins"/>
    <property type="match status" value="2"/>
</dbReference>
<sequence>MFSNVGNKCVNQKSVCSEEGQVVHTNGSTTADRTCRCDYNRGYIFVSSPMDNCHCTSSQEDCSCYLQTCNNTSKINQDYTCLEENSILPNNTYSCPVIQPVFDKGNVENDKDKDFYFNINDTHYNIPKLNSKNRKKAILAILFLVLIYINILILFHLWNRYNRHNGDLRIKIKKQAYTAHVGSFFTLMAELVENKSLAGFLFGCPDVDEIWWQKNGNDIDLSKGDKYSIMSDSKPVLSIHNLEVDDEAAYRCCITNKADKVFCSNSIQLSVLGSVAIMKHIPIEIQRLGRATIDMYKRALKTEVYKQRVIVLIIIGAISCGKTSLWHNLLGKRTDQESKSNNILNKFYLTVKNGHWKVIDYAVRTITDFIQLKMNSENESKEENGETTELIIQDIPGGKEYYAAFEPFLSRKAIYILLSDVNEELSVGKRSRTKSNLLPEREPRIPLKNNCGLIRDWLYSVHIKRLAATEDPLSPLTLTPSIILVGTHIDKMKYSGPDEETVKRDVLNCVDQKKKTISKHVSSSFVISNTNTNISELQSLKEAIIDTSDKIPVEEIPVRYKMLEKLLDDKRNTTVTLSFDEIHQLGKESGYPVLDTREFHHFLSYQHEVKNVIYHQDIPECIIISPNWLYSVIRQLLTAFHYEGENSDYKKKGLISLNLLNRIIGDTELERNTNQTNQDIISILTKFDIVAIAWRADEYKNTATYCYYVPSVIPEEHTVDLVTLFESERRGKTSFLCFSFDFLPTSLINHVMVKLLSQYSICEQNGNIALYYRTLLANYDRYAKQKLYFLSHKNELLIQIWYYGTQQISPCFQGLRTIIESTVSNYKGRHNMNIAYTYKLKCPDSKHSATDGWDIFDTSRKKTFYCVDHKTNHENLYSTWFTDSNQTVEHSEAVNRNLESQFQRESRQRASVLGIPSIVLDSTAYKVQKGDTLRLRCQIESRKSMPIVKVIWWRKVKSNDVKVPVENVMKYRGGTRTIPSLTILDVKDDDKGSYWCEAINSIGPSFSETVEVNVEAENTEITDTKNVEIHQPFSEGKNAPSQRDIKKAVLDAVILNAEKDQEVATEFRNHLKEFIPDIAVELLKEFVKPGVTHLQSTNELFKSARFVLILVTENFKLSMLVRYIGEKVLIESLNDSEKLFRVIPVSVDGPLNMPFELAPLIAIQYYLFQIAKKERRDDSIYIKTLKRLFLHGRENYLKES</sequence>
<evidence type="ECO:0000256" key="2">
    <source>
        <dbReference type="ARBA" id="ARBA00009752"/>
    </source>
</evidence>
<keyword evidence="9" id="KW-1133">Transmembrane helix</keyword>
<keyword evidence="4" id="KW-0520">NAD</keyword>
<feature type="transmembrane region" description="Helical" evidence="9">
    <location>
        <begin position="137"/>
        <end position="158"/>
    </location>
</feature>
<dbReference type="SUPFAM" id="SSF48726">
    <property type="entry name" value="Immunoglobulin"/>
    <property type="match status" value="2"/>
</dbReference>
<comment type="similarity">
    <text evidence="2">Belongs to the interleukin-1 receptor family.</text>
</comment>
<name>A0A6J8ELS7_MYTCO</name>
<protein>
    <submittedName>
        <fullName evidence="12">Uncharacterized protein</fullName>
    </submittedName>
</protein>
<dbReference type="SUPFAM" id="SSF52540">
    <property type="entry name" value="P-loop containing nucleoside triphosphate hydrolases"/>
    <property type="match status" value="1"/>
</dbReference>
<evidence type="ECO:0000256" key="3">
    <source>
        <dbReference type="ARBA" id="ARBA00022801"/>
    </source>
</evidence>
<feature type="domain" description="TIR" evidence="10">
    <location>
        <begin position="1048"/>
        <end position="1188"/>
    </location>
</feature>
<dbReference type="CDD" id="cd00096">
    <property type="entry name" value="Ig"/>
    <property type="match status" value="2"/>
</dbReference>
<evidence type="ECO:0000256" key="8">
    <source>
        <dbReference type="ARBA" id="ARBA00023319"/>
    </source>
</evidence>
<accession>A0A6J8ELS7</accession>
<dbReference type="PANTHER" id="PTHR11640:SF164">
    <property type="entry name" value="MAM DOMAIN-CONTAINING GLYCOSYLPHOSPHATIDYLINOSITOL ANCHOR PROTEIN 1"/>
    <property type="match status" value="1"/>
</dbReference>
<dbReference type="Gene3D" id="3.40.50.300">
    <property type="entry name" value="P-loop containing nucleotide triphosphate hydrolases"/>
    <property type="match status" value="1"/>
</dbReference>
<dbReference type="GO" id="GO:0005911">
    <property type="term" value="C:cell-cell junction"/>
    <property type="evidence" value="ECO:0007669"/>
    <property type="project" value="TreeGrafter"/>
</dbReference>
<gene>
    <name evidence="12" type="ORF">MCOR_53020</name>
</gene>
<comment type="subcellular location">
    <subcellularLocation>
        <location evidence="1">Membrane</location>
        <topology evidence="1">Single-pass type I membrane protein</topology>
    </subcellularLocation>
</comment>